<evidence type="ECO:0000313" key="1">
    <source>
        <dbReference type="EMBL" id="MBA8794132.1"/>
    </source>
</evidence>
<organism evidence="1 2">
    <name type="scientific">Microlunatus kandeliicorticis</name>
    <dbReference type="NCBI Taxonomy" id="1759536"/>
    <lineage>
        <taxon>Bacteria</taxon>
        <taxon>Bacillati</taxon>
        <taxon>Actinomycetota</taxon>
        <taxon>Actinomycetes</taxon>
        <taxon>Propionibacteriales</taxon>
        <taxon>Propionibacteriaceae</taxon>
        <taxon>Microlunatus</taxon>
    </lineage>
</organism>
<keyword evidence="1" id="KW-0255">Endonuclease</keyword>
<dbReference type="RefSeq" id="WP_182559644.1">
    <property type="nucleotide sequence ID" value="NZ_JACGWT010000002.1"/>
</dbReference>
<keyword evidence="1" id="KW-0378">Hydrolase</keyword>
<comment type="caution">
    <text evidence="1">The sequence shown here is derived from an EMBL/GenBank/DDBJ whole genome shotgun (WGS) entry which is preliminary data.</text>
</comment>
<dbReference type="GO" id="GO:0004519">
    <property type="term" value="F:endonuclease activity"/>
    <property type="evidence" value="ECO:0007669"/>
    <property type="project" value="UniProtKB-KW"/>
</dbReference>
<keyword evidence="1" id="KW-0540">Nuclease</keyword>
<evidence type="ECO:0000313" key="2">
    <source>
        <dbReference type="Proteomes" id="UP000523079"/>
    </source>
</evidence>
<reference evidence="1 2" key="1">
    <citation type="submission" date="2020-07" db="EMBL/GenBank/DDBJ databases">
        <title>Sequencing the genomes of 1000 actinobacteria strains.</title>
        <authorList>
            <person name="Klenk H.-P."/>
        </authorList>
    </citation>
    <scope>NUCLEOTIDE SEQUENCE [LARGE SCALE GENOMIC DNA]</scope>
    <source>
        <strain evidence="1 2">DSM 100723</strain>
    </source>
</reference>
<proteinExistence type="predicted"/>
<dbReference type="EMBL" id="JACGWT010000002">
    <property type="protein sequence ID" value="MBA8794132.1"/>
    <property type="molecule type" value="Genomic_DNA"/>
</dbReference>
<protein>
    <submittedName>
        <fullName evidence="1">Very-short-patch-repair endonuclease</fullName>
    </submittedName>
</protein>
<accession>A0A7W3IRY2</accession>
<gene>
    <name evidence="1" type="ORF">FHX74_001737</name>
</gene>
<sequence length="324" mass="35580">MYPRQPVPAALLALADRQAGAATRALCLGHGLSRTALARLTGPGGWPRLCRAVYLLTGPPTWFSQAWAAVLVGGDGAVLAAEAAAFTRGLVDDPPDEIAVWLPADADLPLRRPEPPYGWSWRRQSLPHRRVSLLDDLPRTTVEDTVLDLVDLGDQRAALDWVTRAVQRRRTTPARLARAASARPRLRHRRLLGSLPEDVAAGAETPLELRYLRTVERAHGLPTGLRQRRRGLGVVDVAYDDFALLVELDGRLGHLGAGRFRDLERDNVAAVRGLTTLRYGWSDVASRPCRVARQVATVLRDRGWSGLPARCPRCPAPPSSGWDW</sequence>
<dbReference type="AlphaFoldDB" id="A0A7W3IRY2"/>
<name>A0A7W3IRY2_9ACTN</name>
<keyword evidence="2" id="KW-1185">Reference proteome</keyword>
<dbReference type="Proteomes" id="UP000523079">
    <property type="component" value="Unassembled WGS sequence"/>
</dbReference>